<feature type="domain" description="AB hydrolase-1" evidence="1">
    <location>
        <begin position="22"/>
        <end position="130"/>
    </location>
</feature>
<reference evidence="2" key="1">
    <citation type="submission" date="2020-11" db="EMBL/GenBank/DDBJ databases">
        <title>Nocardioides cynanchi sp. nov., isolated from soil of rhizosphere of Cynanchum wilfordii.</title>
        <authorList>
            <person name="Lee J.-S."/>
            <person name="Suh M.K."/>
            <person name="Kim J.-S."/>
        </authorList>
    </citation>
    <scope>NUCLEOTIDE SEQUENCE</scope>
    <source>
        <strain evidence="2">KCTC 19276</strain>
    </source>
</reference>
<accession>A0A930YIL5</accession>
<dbReference type="GO" id="GO:0016020">
    <property type="term" value="C:membrane"/>
    <property type="evidence" value="ECO:0007669"/>
    <property type="project" value="TreeGrafter"/>
</dbReference>
<dbReference type="AlphaFoldDB" id="A0A930YIL5"/>
<dbReference type="Gene3D" id="3.40.50.1820">
    <property type="entry name" value="alpha/beta hydrolase"/>
    <property type="match status" value="1"/>
</dbReference>
<dbReference type="RefSeq" id="WP_194696468.1">
    <property type="nucleotide sequence ID" value="NZ_JADKPO010000013.1"/>
</dbReference>
<evidence type="ECO:0000313" key="3">
    <source>
        <dbReference type="Proteomes" id="UP000660668"/>
    </source>
</evidence>
<dbReference type="GO" id="GO:0047372">
    <property type="term" value="F:monoacylglycerol lipase activity"/>
    <property type="evidence" value="ECO:0007669"/>
    <property type="project" value="TreeGrafter"/>
</dbReference>
<dbReference type="PRINTS" id="PR00111">
    <property type="entry name" value="ABHYDROLASE"/>
</dbReference>
<dbReference type="InterPro" id="IPR000073">
    <property type="entry name" value="AB_hydrolase_1"/>
</dbReference>
<dbReference type="PANTHER" id="PTHR43798">
    <property type="entry name" value="MONOACYLGLYCEROL LIPASE"/>
    <property type="match status" value="1"/>
</dbReference>
<evidence type="ECO:0000313" key="2">
    <source>
        <dbReference type="EMBL" id="MBF4768312.1"/>
    </source>
</evidence>
<organism evidence="2 3">
    <name type="scientific">Nocardioides agariphilus</name>
    <dbReference type="NCBI Taxonomy" id="433664"/>
    <lineage>
        <taxon>Bacteria</taxon>
        <taxon>Bacillati</taxon>
        <taxon>Actinomycetota</taxon>
        <taxon>Actinomycetes</taxon>
        <taxon>Propionibacteriales</taxon>
        <taxon>Nocardioidaceae</taxon>
        <taxon>Nocardioides</taxon>
    </lineage>
</organism>
<name>A0A930YIL5_9ACTN</name>
<dbReference type="SUPFAM" id="SSF53474">
    <property type="entry name" value="alpha/beta-Hydrolases"/>
    <property type="match status" value="1"/>
</dbReference>
<dbReference type="GO" id="GO:0046464">
    <property type="term" value="P:acylglycerol catabolic process"/>
    <property type="evidence" value="ECO:0007669"/>
    <property type="project" value="TreeGrafter"/>
</dbReference>
<dbReference type="PRINTS" id="PR00412">
    <property type="entry name" value="EPOXHYDRLASE"/>
</dbReference>
<gene>
    <name evidence="2" type="ORF">ISU10_11085</name>
</gene>
<dbReference type="PANTHER" id="PTHR43798:SF5">
    <property type="entry name" value="MONOACYLGLYCEROL LIPASE ABHD6"/>
    <property type="match status" value="1"/>
</dbReference>
<proteinExistence type="predicted"/>
<comment type="caution">
    <text evidence="2">The sequence shown here is derived from an EMBL/GenBank/DDBJ whole genome shotgun (WGS) entry which is preliminary data.</text>
</comment>
<evidence type="ECO:0000259" key="1">
    <source>
        <dbReference type="Pfam" id="PF00561"/>
    </source>
</evidence>
<dbReference type="InterPro" id="IPR000639">
    <property type="entry name" value="Epox_hydrolase-like"/>
</dbReference>
<keyword evidence="3" id="KW-1185">Reference proteome</keyword>
<dbReference type="Proteomes" id="UP000660668">
    <property type="component" value="Unassembled WGS sequence"/>
</dbReference>
<sequence>MDLTVGSTTLYVRRWGEPGGRPLLFLHALGPASSAAFLGLGVQPLVDAGFDVAAPDLPGYGGSPPLDPDDYAVSRLATLMVELVGTLDWPRFDLVGHSWGGAIACHLAAAYPELVHSLVLVDSGHLDYAETPGVDLDSTIEELCEAAEAGRLRLPDREHVAELIGTDVDDVLVDAFLEGMQPDDEGRLVSRTPGRASGAARYHLARAKQSETWPLIAAQRIPTLLLLATEPEQARQLNEMGATRFAAAVPQADVRWVEGATHSLVTDERERFGQTVSQWVSQWLVPGTTSG</sequence>
<protein>
    <submittedName>
        <fullName evidence="2">Alpha/beta hydrolase</fullName>
    </submittedName>
</protein>
<dbReference type="InterPro" id="IPR050266">
    <property type="entry name" value="AB_hydrolase_sf"/>
</dbReference>
<dbReference type="EMBL" id="JADKPO010000013">
    <property type="protein sequence ID" value="MBF4768312.1"/>
    <property type="molecule type" value="Genomic_DNA"/>
</dbReference>
<keyword evidence="2" id="KW-0378">Hydrolase</keyword>
<dbReference type="Pfam" id="PF00561">
    <property type="entry name" value="Abhydrolase_1"/>
    <property type="match status" value="1"/>
</dbReference>
<dbReference type="InterPro" id="IPR029058">
    <property type="entry name" value="AB_hydrolase_fold"/>
</dbReference>